<evidence type="ECO:0000256" key="1">
    <source>
        <dbReference type="ARBA" id="ARBA00023066"/>
    </source>
</evidence>
<dbReference type="EC" id="2.5.1.16" evidence="3"/>
<dbReference type="Proteomes" id="UP000503096">
    <property type="component" value="Chromosome"/>
</dbReference>
<dbReference type="InParanoid" id="A0A6M4H5K1"/>
<feature type="transmembrane region" description="Helical" evidence="2">
    <location>
        <begin position="7"/>
        <end position="28"/>
    </location>
</feature>
<feature type="transmembrane region" description="Helical" evidence="2">
    <location>
        <begin position="405"/>
        <end position="427"/>
    </location>
</feature>
<feature type="transmembrane region" description="Helical" evidence="2">
    <location>
        <begin position="347"/>
        <end position="368"/>
    </location>
</feature>
<organism evidence="3 4">
    <name type="scientific">Usitatibacter palustris</name>
    <dbReference type="NCBI Taxonomy" id="2732487"/>
    <lineage>
        <taxon>Bacteria</taxon>
        <taxon>Pseudomonadati</taxon>
        <taxon>Pseudomonadota</taxon>
        <taxon>Betaproteobacteria</taxon>
        <taxon>Nitrosomonadales</taxon>
        <taxon>Usitatibacteraceae</taxon>
        <taxon>Usitatibacter</taxon>
    </lineage>
</organism>
<keyword evidence="4" id="KW-1185">Reference proteome</keyword>
<dbReference type="InterPro" id="IPR036259">
    <property type="entry name" value="MFS_trans_sf"/>
</dbReference>
<dbReference type="GO" id="GO:0005829">
    <property type="term" value="C:cytosol"/>
    <property type="evidence" value="ECO:0007669"/>
    <property type="project" value="TreeGrafter"/>
</dbReference>
<feature type="transmembrane region" description="Helical" evidence="2">
    <location>
        <begin position="158"/>
        <end position="179"/>
    </location>
</feature>
<sequence>MTTRIPVGIFFALFTISGFAGLIYESIWSHYLKLFLGHAAYAQTLVLAIFMGGMALGSWLVSRFTHRIPNLLMGYAIAELGIGVLAITFHGMFVGVIDWAFVSVIPALGSPGAVDLFKWALASALILPASLLLGSTFPLMSAGIMRLYPTDSTRTLSWLYFTNSFGASIGVLASGFYLIERLGLPGTILTAGIMNVLLALVVWGLSKALSARAPERAPTADTTRRLTLAIAGIAFVTGAASFMYEIAWIRMLTMGLGASTHAFEVMLSAFILGMAVGGLVLALRAPRPERQGAWLAGILLAKGFLAVLAIAAYGGVLELISWMMFALQRSPEGYTLLNIMGHWSSMAVMFPAAMCAGMTLPLATALLLSRGGGEASIGRVYAANTAGCIVGAAFSTHVGMELLGVKGLTGLGAAFDIAAGSAVALLAMDRTRNAWRPAVAVAIVAVATFTALDLDKLKMSSGIFRYNHFLSPADWHLEYYKDGKTATISVTTNGKERGIRTNGKPDAALQFNPNEKPTQDESTMVLIAALAHAHKPGAKSIANIGFGSGLTTHALLGADTLQRVDTIEIEPAMVEGAKLFGQFNTLAYTDPRSHIHIEDAKTFFAANRSKYDVIVSEPSNPWVSGVATLFSDEFYARVRDHVAEGGYLMQWLQIYEIDFDLLASMLKALGRNFPDYRIYTMQPGDVLVVAARDGKVPASLDDIFRHKGLSKTLDRIGYRSIAELRLDQIATRRVIEPLVNKSRYPTNSDYFPIVDQHAAKARYTRENSLEFAHVPKTFVPFSALLDGDSRIALEELAPPREIASRRLGEAYLAAEVVGLFFGRTTTVSRIPANDLVTLSFAREGLTNCAANRGLWVDAVESMLRKVTPVLRGQVIDQIFSTLRASPCYRSLGEAERDRLTLYEAFARHDARTMREASDRLLAARQWPAGDRVTFVLAGTAARIAEGRLAEGRQFWDRHQKDLPPGAADPLPIRVMLAHIYPQASTAAPARRPPAEEAPGR</sequence>
<feature type="transmembrane region" description="Helical" evidence="2">
    <location>
        <begin position="185"/>
        <end position="205"/>
    </location>
</feature>
<protein>
    <submittedName>
        <fullName evidence="3">Polyamine aminopropyltransferase</fullName>
        <ecNumber evidence="3">2.5.1.16</ecNumber>
    </submittedName>
</protein>
<keyword evidence="1" id="KW-0745">Spermidine biosynthesis</keyword>
<feature type="transmembrane region" description="Helical" evidence="2">
    <location>
        <begin position="304"/>
        <end position="327"/>
    </location>
</feature>
<feature type="transmembrane region" description="Helical" evidence="2">
    <location>
        <begin position="434"/>
        <end position="452"/>
    </location>
</feature>
<feature type="transmembrane region" description="Helical" evidence="2">
    <location>
        <begin position="226"/>
        <end position="249"/>
    </location>
</feature>
<dbReference type="InterPro" id="IPR029063">
    <property type="entry name" value="SAM-dependent_MTases_sf"/>
</dbReference>
<evidence type="ECO:0000313" key="4">
    <source>
        <dbReference type="Proteomes" id="UP000503096"/>
    </source>
</evidence>
<reference evidence="3 4" key="1">
    <citation type="submission" date="2020-04" db="EMBL/GenBank/DDBJ databases">
        <title>Usitatibacter rugosus gen. nov., sp. nov. and Usitatibacter palustris sp. nov., novel members of Usitatibacteraceae fam. nov. within the order Nitrosomonadales isolated from soil.</title>
        <authorList>
            <person name="Huber K.J."/>
            <person name="Neumann-Schaal M."/>
            <person name="Geppert A."/>
            <person name="Luckner M."/>
            <person name="Wanner G."/>
            <person name="Overmann J."/>
        </authorList>
    </citation>
    <scope>NUCLEOTIDE SEQUENCE [LARGE SCALE GENOMIC DNA]</scope>
    <source>
        <strain evidence="3 4">Swamp67</strain>
    </source>
</reference>
<keyword evidence="3" id="KW-0808">Transferase</keyword>
<dbReference type="SUPFAM" id="SSF103473">
    <property type="entry name" value="MFS general substrate transporter"/>
    <property type="match status" value="1"/>
</dbReference>
<feature type="transmembrane region" description="Helical" evidence="2">
    <location>
        <begin position="261"/>
        <end position="283"/>
    </location>
</feature>
<dbReference type="SUPFAM" id="SSF53335">
    <property type="entry name" value="S-adenosyl-L-methionine-dependent methyltransferases"/>
    <property type="match status" value="1"/>
</dbReference>
<keyword evidence="2" id="KW-0812">Transmembrane</keyword>
<dbReference type="CDD" id="cd02440">
    <property type="entry name" value="AdoMet_MTases"/>
    <property type="match status" value="1"/>
</dbReference>
<dbReference type="EMBL" id="CP053073">
    <property type="protein sequence ID" value="QJR14572.1"/>
    <property type="molecule type" value="Genomic_DNA"/>
</dbReference>
<dbReference type="CDD" id="cd06174">
    <property type="entry name" value="MFS"/>
    <property type="match status" value="1"/>
</dbReference>
<evidence type="ECO:0000256" key="2">
    <source>
        <dbReference type="SAM" id="Phobius"/>
    </source>
</evidence>
<dbReference type="RefSeq" id="WP_171161310.1">
    <property type="nucleotide sequence ID" value="NZ_CP053073.1"/>
</dbReference>
<keyword evidence="2" id="KW-0472">Membrane</keyword>
<keyword evidence="2" id="KW-1133">Transmembrane helix</keyword>
<dbReference type="GO" id="GO:0004766">
    <property type="term" value="F:spermidine synthase activity"/>
    <property type="evidence" value="ECO:0007669"/>
    <property type="project" value="UniProtKB-EC"/>
</dbReference>
<proteinExistence type="predicted"/>
<dbReference type="PANTHER" id="PTHR11558">
    <property type="entry name" value="SPERMIDINE/SPERMINE SYNTHASE"/>
    <property type="match status" value="1"/>
</dbReference>
<name>A0A6M4H5K1_9PROT</name>
<dbReference type="GO" id="GO:0008295">
    <property type="term" value="P:spermidine biosynthetic process"/>
    <property type="evidence" value="ECO:0007669"/>
    <property type="project" value="UniProtKB-KW"/>
</dbReference>
<gene>
    <name evidence="3" type="primary">speE_2</name>
    <name evidence="3" type="ORF">DSM104440_01373</name>
</gene>
<evidence type="ECO:0000313" key="3">
    <source>
        <dbReference type="EMBL" id="QJR14572.1"/>
    </source>
</evidence>
<dbReference type="PANTHER" id="PTHR11558:SF11">
    <property type="entry name" value="SPERMIDINE SYNTHASE"/>
    <property type="match status" value="1"/>
</dbReference>
<dbReference type="Gene3D" id="3.40.50.150">
    <property type="entry name" value="Vaccinia Virus protein VP39"/>
    <property type="match status" value="1"/>
</dbReference>
<accession>A0A6M4H5K1</accession>
<dbReference type="Pfam" id="PF01564">
    <property type="entry name" value="Spermine_synth"/>
    <property type="match status" value="1"/>
</dbReference>
<feature type="transmembrane region" description="Helical" evidence="2">
    <location>
        <begin position="117"/>
        <end position="137"/>
    </location>
</feature>
<feature type="transmembrane region" description="Helical" evidence="2">
    <location>
        <begin position="380"/>
        <end position="399"/>
    </location>
</feature>
<feature type="transmembrane region" description="Helical" evidence="2">
    <location>
        <begin position="40"/>
        <end position="61"/>
    </location>
</feature>
<dbReference type="InterPro" id="IPR001045">
    <property type="entry name" value="Spermi_synthase"/>
</dbReference>
<dbReference type="KEGG" id="upl:DSM104440_01373"/>
<dbReference type="AlphaFoldDB" id="A0A6M4H5K1"/>
<feature type="transmembrane region" description="Helical" evidence="2">
    <location>
        <begin position="73"/>
        <end position="97"/>
    </location>
</feature>